<dbReference type="SUPFAM" id="SSF54928">
    <property type="entry name" value="RNA-binding domain, RBD"/>
    <property type="match status" value="1"/>
</dbReference>
<protein>
    <recommendedName>
        <fullName evidence="3">RRM domain-containing protein</fullName>
    </recommendedName>
</protein>
<sequence length="261" mass="29773">MDCHYTMFVAGWGQVYDVKLSHAVENQAQCAFVEFTSEAEAVRALHGTKFVPFMGTFLRLEPARAERTLRFSLINPTRRFVLMNPMWLQGAGPHLRSMSFQCQRVPFNELLAHDLAEPYGPIERIRTRMLPQCHVVDVIFEHRDSAFQGQAALALLPPKSNLRVRSYGWTAPPTKQNDTVQGPSMDPRFTYVHRSLPHVNYEGPVLVPTFYQKASDTVVKKDKATTLRMPNRTNSPESMAKYREAILACAQLRLNDKAKEH</sequence>
<dbReference type="Gene3D" id="3.30.70.330">
    <property type="match status" value="1"/>
</dbReference>
<evidence type="ECO:0000313" key="2">
    <source>
        <dbReference type="Proteomes" id="UP001213623"/>
    </source>
</evidence>
<proteinExistence type="predicted"/>
<dbReference type="Proteomes" id="UP001213623">
    <property type="component" value="Chromosome 5"/>
</dbReference>
<reference evidence="1" key="1">
    <citation type="submission" date="2023-03" db="EMBL/GenBank/DDBJ databases">
        <title>Mating type loci evolution in Malassezia.</title>
        <authorList>
            <person name="Coelho M.A."/>
        </authorList>
    </citation>
    <scope>NUCLEOTIDE SEQUENCE</scope>
    <source>
        <strain evidence="1">CBS 9557</strain>
    </source>
</reference>
<keyword evidence="2" id="KW-1185">Reference proteome</keyword>
<dbReference type="InterPro" id="IPR012677">
    <property type="entry name" value="Nucleotide-bd_a/b_plait_sf"/>
</dbReference>
<accession>A0AAF0ENK8</accession>
<dbReference type="EMBL" id="CP119896">
    <property type="protein sequence ID" value="WFD27944.1"/>
    <property type="molecule type" value="Genomic_DNA"/>
</dbReference>
<dbReference type="InterPro" id="IPR035979">
    <property type="entry name" value="RBD_domain_sf"/>
</dbReference>
<evidence type="ECO:0000313" key="1">
    <source>
        <dbReference type="EMBL" id="WFD27944.1"/>
    </source>
</evidence>
<evidence type="ECO:0008006" key="3">
    <source>
        <dbReference type="Google" id="ProtNLM"/>
    </source>
</evidence>
<dbReference type="GO" id="GO:0003676">
    <property type="term" value="F:nucleic acid binding"/>
    <property type="evidence" value="ECO:0007669"/>
    <property type="project" value="InterPro"/>
</dbReference>
<gene>
    <name evidence="1" type="ORF">MNAN1_002952</name>
</gene>
<name>A0AAF0ENK8_9BASI</name>
<dbReference type="AlphaFoldDB" id="A0AAF0ENK8"/>
<organism evidence="1 2">
    <name type="scientific">Malassezia nana</name>
    <dbReference type="NCBI Taxonomy" id="180528"/>
    <lineage>
        <taxon>Eukaryota</taxon>
        <taxon>Fungi</taxon>
        <taxon>Dikarya</taxon>
        <taxon>Basidiomycota</taxon>
        <taxon>Ustilaginomycotina</taxon>
        <taxon>Malasseziomycetes</taxon>
        <taxon>Malasseziales</taxon>
        <taxon>Malasseziaceae</taxon>
        <taxon>Malassezia</taxon>
    </lineage>
</organism>